<evidence type="ECO:0000259" key="2">
    <source>
        <dbReference type="SMART" id="SM00829"/>
    </source>
</evidence>
<dbReference type="CDD" id="cd05288">
    <property type="entry name" value="PGDH"/>
    <property type="match status" value="1"/>
</dbReference>
<dbReference type="PANTHER" id="PTHR43205">
    <property type="entry name" value="PROSTAGLANDIN REDUCTASE"/>
    <property type="match status" value="1"/>
</dbReference>
<evidence type="ECO:0000256" key="1">
    <source>
        <dbReference type="ARBA" id="ARBA00023002"/>
    </source>
</evidence>
<dbReference type="FunFam" id="3.40.50.720:FF:000121">
    <property type="entry name" value="Prostaglandin reductase 2"/>
    <property type="match status" value="1"/>
</dbReference>
<dbReference type="InterPro" id="IPR045010">
    <property type="entry name" value="MDR_fam"/>
</dbReference>
<dbReference type="Pfam" id="PF16884">
    <property type="entry name" value="ADH_N_2"/>
    <property type="match status" value="1"/>
</dbReference>
<protein>
    <submittedName>
        <fullName evidence="3">NADPH-dependent curcumin reductase</fullName>
        <ecNumber evidence="3">1.3.1.-</ecNumber>
    </submittedName>
</protein>
<dbReference type="SMART" id="SM00829">
    <property type="entry name" value="PKS_ER"/>
    <property type="match status" value="1"/>
</dbReference>
<dbReference type="SUPFAM" id="SSF51735">
    <property type="entry name" value="NAD(P)-binding Rossmann-fold domains"/>
    <property type="match status" value="1"/>
</dbReference>
<organism evidence="3 4">
    <name type="scientific">Roseibium alexandrii</name>
    <dbReference type="NCBI Taxonomy" id="388408"/>
    <lineage>
        <taxon>Bacteria</taxon>
        <taxon>Pseudomonadati</taxon>
        <taxon>Pseudomonadota</taxon>
        <taxon>Alphaproteobacteria</taxon>
        <taxon>Hyphomicrobiales</taxon>
        <taxon>Stappiaceae</taxon>
        <taxon>Roseibium</taxon>
    </lineage>
</organism>
<dbReference type="EC" id="1.3.1.-" evidence="3"/>
<dbReference type="PANTHER" id="PTHR43205:SF42">
    <property type="entry name" value="ALCOHOL DEHYDROGENASE, ZINC-CONTAINING (AFU_ORTHOLOGUE AFUA_7G04530)"/>
    <property type="match status" value="1"/>
</dbReference>
<dbReference type="AlphaFoldDB" id="A0A0M7A671"/>
<keyword evidence="4" id="KW-1185">Reference proteome</keyword>
<feature type="domain" description="Enoyl reductase (ER)" evidence="2">
    <location>
        <begin position="14"/>
        <end position="328"/>
    </location>
</feature>
<dbReference type="Pfam" id="PF00107">
    <property type="entry name" value="ADH_zinc_N"/>
    <property type="match status" value="1"/>
</dbReference>
<name>A0A0M7A671_9HYPH</name>
<dbReference type="Gene3D" id="3.90.180.10">
    <property type="entry name" value="Medium-chain alcohol dehydrogenases, catalytic domain"/>
    <property type="match status" value="1"/>
</dbReference>
<dbReference type="EMBL" id="CXWD01000008">
    <property type="protein sequence ID" value="CTQ69962.1"/>
    <property type="molecule type" value="Genomic_DNA"/>
</dbReference>
<accession>A0A0M7A671</accession>
<dbReference type="InterPro" id="IPR013149">
    <property type="entry name" value="ADH-like_C"/>
</dbReference>
<dbReference type="RefSeq" id="WP_055671937.1">
    <property type="nucleotide sequence ID" value="NZ_CXWD01000008.1"/>
</dbReference>
<dbReference type="OrthoDB" id="9805663at2"/>
<dbReference type="InterPro" id="IPR011032">
    <property type="entry name" value="GroES-like_sf"/>
</dbReference>
<dbReference type="SUPFAM" id="SSF50129">
    <property type="entry name" value="GroES-like"/>
    <property type="match status" value="1"/>
</dbReference>
<evidence type="ECO:0000313" key="4">
    <source>
        <dbReference type="Proteomes" id="UP000053235"/>
    </source>
</evidence>
<dbReference type="InterPro" id="IPR020843">
    <property type="entry name" value="ER"/>
</dbReference>
<sequence>MQNLRLTLKSRPEGKLGSEHFDRVEEDMGPLADGKARVRVVYVSLDPAMRGWVSPDTKSYIPPVQLGETMRSLGVGIVEESKSDGYKVGDWVSGTPGWTKYVDVAPGEISVVPQMDRIEHYMGVLGLPGVTAYQGLVIEGQPKEGETLCVTGAAGSVGSLVGQIGKALGLRVIGIAGTQEKCDWLTKELGFDAALNYKTDDLSKGLAEFAPDGINLHFENVGGAPFKAAFRNMAAHGRMIFCGFISAYNGDIDPDPLDMTTIIRRRLMLKGFTMPDHYASYPMLFSELGKLMMQGKLKYRLHVEEGLENAPVVFNKLFDGSNTGKLVVKVSDL</sequence>
<evidence type="ECO:0000313" key="3">
    <source>
        <dbReference type="EMBL" id="CTQ69962.1"/>
    </source>
</evidence>
<gene>
    <name evidence="3" type="primary">curA</name>
    <name evidence="3" type="ORF">LAX5112_02302</name>
</gene>
<dbReference type="Gene3D" id="3.40.50.720">
    <property type="entry name" value="NAD(P)-binding Rossmann-like Domain"/>
    <property type="match status" value="1"/>
</dbReference>
<proteinExistence type="predicted"/>
<dbReference type="InterPro" id="IPR041694">
    <property type="entry name" value="ADH_N_2"/>
</dbReference>
<dbReference type="STRING" id="388408.LAX5112_02302"/>
<dbReference type="GO" id="GO:0016628">
    <property type="term" value="F:oxidoreductase activity, acting on the CH-CH group of donors, NAD or NADP as acceptor"/>
    <property type="evidence" value="ECO:0007669"/>
    <property type="project" value="InterPro"/>
</dbReference>
<dbReference type="InterPro" id="IPR036291">
    <property type="entry name" value="NAD(P)-bd_dom_sf"/>
</dbReference>
<keyword evidence="1 3" id="KW-0560">Oxidoreductase</keyword>
<dbReference type="Proteomes" id="UP000053235">
    <property type="component" value="Unassembled WGS sequence"/>
</dbReference>
<reference evidence="4" key="1">
    <citation type="submission" date="2015-07" db="EMBL/GenBank/DDBJ databases">
        <authorList>
            <person name="Rodrigo-Torres Lidia"/>
            <person name="Arahal R.David."/>
        </authorList>
    </citation>
    <scope>NUCLEOTIDE SEQUENCE [LARGE SCALE GENOMIC DNA]</scope>
    <source>
        <strain evidence="4">CECT 5112</strain>
    </source>
</reference>